<dbReference type="Proteomes" id="UP001228049">
    <property type="component" value="Unassembled WGS sequence"/>
</dbReference>
<feature type="non-terminal residue" evidence="1">
    <location>
        <position position="1"/>
    </location>
</feature>
<dbReference type="GO" id="GO:0016301">
    <property type="term" value="F:kinase activity"/>
    <property type="evidence" value="ECO:0007669"/>
    <property type="project" value="UniProtKB-KW"/>
</dbReference>
<keyword evidence="1" id="KW-0808">Transferase</keyword>
<gene>
    <name evidence="1" type="ORF">KUDE01_024876</name>
</gene>
<name>A0AAD9BDJ2_DISEL</name>
<keyword evidence="1" id="KW-0418">Kinase</keyword>
<evidence type="ECO:0000313" key="1">
    <source>
        <dbReference type="EMBL" id="KAK1881711.1"/>
    </source>
</evidence>
<keyword evidence="2" id="KW-1185">Reference proteome</keyword>
<evidence type="ECO:0000313" key="2">
    <source>
        <dbReference type="Proteomes" id="UP001228049"/>
    </source>
</evidence>
<dbReference type="AlphaFoldDB" id="A0AAD9BDJ2"/>
<accession>A0AAD9BDJ2</accession>
<protein>
    <submittedName>
        <fullName evidence="1">Sensor histidine kinase CusS</fullName>
    </submittedName>
</protein>
<sequence>SYNVYLQDGLISPSYREKEEGGGFGSFMMKSINKESKDRVGVTDGKCRNEALTLPMSTAWCLQLFGVASISSRGRFDSSQ</sequence>
<comment type="caution">
    <text evidence="1">The sequence shown here is derived from an EMBL/GenBank/DDBJ whole genome shotgun (WGS) entry which is preliminary data.</text>
</comment>
<feature type="non-terminal residue" evidence="1">
    <location>
        <position position="80"/>
    </location>
</feature>
<proteinExistence type="predicted"/>
<organism evidence="1 2">
    <name type="scientific">Dissostichus eleginoides</name>
    <name type="common">Patagonian toothfish</name>
    <name type="synonym">Dissostichus amissus</name>
    <dbReference type="NCBI Taxonomy" id="100907"/>
    <lineage>
        <taxon>Eukaryota</taxon>
        <taxon>Metazoa</taxon>
        <taxon>Chordata</taxon>
        <taxon>Craniata</taxon>
        <taxon>Vertebrata</taxon>
        <taxon>Euteleostomi</taxon>
        <taxon>Actinopterygii</taxon>
        <taxon>Neopterygii</taxon>
        <taxon>Teleostei</taxon>
        <taxon>Neoteleostei</taxon>
        <taxon>Acanthomorphata</taxon>
        <taxon>Eupercaria</taxon>
        <taxon>Perciformes</taxon>
        <taxon>Notothenioidei</taxon>
        <taxon>Nototheniidae</taxon>
        <taxon>Dissostichus</taxon>
    </lineage>
</organism>
<reference evidence="1" key="1">
    <citation type="submission" date="2023-04" db="EMBL/GenBank/DDBJ databases">
        <title>Chromosome-level genome of Chaenocephalus aceratus.</title>
        <authorList>
            <person name="Park H."/>
        </authorList>
    </citation>
    <scope>NUCLEOTIDE SEQUENCE</scope>
    <source>
        <strain evidence="1">DE</strain>
        <tissue evidence="1">Muscle</tissue>
    </source>
</reference>
<dbReference type="EMBL" id="JASDAP010000024">
    <property type="protein sequence ID" value="KAK1881711.1"/>
    <property type="molecule type" value="Genomic_DNA"/>
</dbReference>